<dbReference type="EMBL" id="BQKB01000041">
    <property type="protein sequence ID" value="GJM53486.1"/>
    <property type="molecule type" value="Genomic_DNA"/>
</dbReference>
<keyword evidence="3" id="KW-0408">Iron</keyword>
<dbReference type="AlphaFoldDB" id="A0AAV5AX02"/>
<evidence type="ECO:0000313" key="9">
    <source>
        <dbReference type="Proteomes" id="UP001208692"/>
    </source>
</evidence>
<proteinExistence type="predicted"/>
<evidence type="ECO:0000313" key="6">
    <source>
        <dbReference type="EMBL" id="GJM50255.1"/>
    </source>
</evidence>
<dbReference type="InterPro" id="IPR036922">
    <property type="entry name" value="Rieske_2Fe-2S_sf"/>
</dbReference>
<evidence type="ECO:0000313" key="7">
    <source>
        <dbReference type="EMBL" id="GJM53486.1"/>
    </source>
</evidence>
<dbReference type="InterPro" id="IPR017941">
    <property type="entry name" value="Rieske_2Fe-2S"/>
</dbReference>
<dbReference type="SUPFAM" id="SSF50022">
    <property type="entry name" value="ISP domain"/>
    <property type="match status" value="1"/>
</dbReference>
<dbReference type="GO" id="GO:0046872">
    <property type="term" value="F:metal ion binding"/>
    <property type="evidence" value="ECO:0007669"/>
    <property type="project" value="UniProtKB-KW"/>
</dbReference>
<feature type="domain" description="Rieske" evidence="5">
    <location>
        <begin position="42"/>
        <end position="139"/>
    </location>
</feature>
<dbReference type="EMBL" id="BQKA01000023">
    <property type="protein sequence ID" value="GJM50255.1"/>
    <property type="molecule type" value="Genomic_DNA"/>
</dbReference>
<keyword evidence="4" id="KW-0411">Iron-sulfur</keyword>
<dbReference type="RefSeq" id="WP_264847155.1">
    <property type="nucleotide sequence ID" value="NZ_BPMA01000041.1"/>
</dbReference>
<dbReference type="Gene3D" id="2.102.10.10">
    <property type="entry name" value="Rieske [2Fe-2S] iron-sulphur domain"/>
    <property type="match status" value="1"/>
</dbReference>
<protein>
    <recommendedName>
        <fullName evidence="5">Rieske domain-containing protein</fullName>
    </recommendedName>
</protein>
<gene>
    <name evidence="6" type="ORF">RCZ15_12280</name>
    <name evidence="7" type="ORF">RCZ16_18020</name>
</gene>
<organism evidence="6 8">
    <name type="scientific">Capnocytophaga catalasegens</name>
    <dbReference type="NCBI Taxonomy" id="1004260"/>
    <lineage>
        <taxon>Bacteria</taxon>
        <taxon>Pseudomonadati</taxon>
        <taxon>Bacteroidota</taxon>
        <taxon>Flavobacteriia</taxon>
        <taxon>Flavobacteriales</taxon>
        <taxon>Flavobacteriaceae</taxon>
        <taxon>Capnocytophaga</taxon>
    </lineage>
</organism>
<evidence type="ECO:0000256" key="1">
    <source>
        <dbReference type="ARBA" id="ARBA00022714"/>
    </source>
</evidence>
<sequence length="141" mass="15274">MKKIILLLILSILLACKKDTIRRNPYLPEARFSITINTNLALYNKLKTPLTPVVVPTEGVGLRGVIIINTGSGFLAWERACPHVPITDCSTLKSDGGIIVTCPCDNVTYNLVNGNPTSGSSNYQLLNYNVSVNGNILTISN</sequence>
<evidence type="ECO:0000256" key="4">
    <source>
        <dbReference type="ARBA" id="ARBA00023014"/>
    </source>
</evidence>
<accession>A0AAV5AX02</accession>
<dbReference type="GO" id="GO:0051537">
    <property type="term" value="F:2 iron, 2 sulfur cluster binding"/>
    <property type="evidence" value="ECO:0007669"/>
    <property type="project" value="UniProtKB-KW"/>
</dbReference>
<reference evidence="6 9" key="1">
    <citation type="submission" date="2021-11" db="EMBL/GenBank/DDBJ databases">
        <title>Draft genome sequence of Capnocytophaga sp. strain KC07075 isolated from cat oral cavity.</title>
        <authorList>
            <person name="Suzuki M."/>
            <person name="Imaoka K."/>
            <person name="Kimura M."/>
            <person name="Morikawa S."/>
            <person name="Maeda K."/>
        </authorList>
    </citation>
    <scope>NUCLEOTIDE SEQUENCE</scope>
    <source>
        <strain evidence="6">KC07075</strain>
        <strain evidence="7 9">KC07079</strain>
    </source>
</reference>
<evidence type="ECO:0000259" key="5">
    <source>
        <dbReference type="PROSITE" id="PS51296"/>
    </source>
</evidence>
<comment type="caution">
    <text evidence="6">The sequence shown here is derived from an EMBL/GenBank/DDBJ whole genome shotgun (WGS) entry which is preliminary data.</text>
</comment>
<dbReference type="Proteomes" id="UP001208692">
    <property type="component" value="Unassembled WGS sequence"/>
</dbReference>
<name>A0AAV5AX02_9FLAO</name>
<evidence type="ECO:0000256" key="3">
    <source>
        <dbReference type="ARBA" id="ARBA00023004"/>
    </source>
</evidence>
<evidence type="ECO:0000313" key="8">
    <source>
        <dbReference type="Proteomes" id="UP001207736"/>
    </source>
</evidence>
<keyword evidence="9" id="KW-1185">Reference proteome</keyword>
<keyword evidence="1" id="KW-0001">2Fe-2S</keyword>
<dbReference type="PROSITE" id="PS51257">
    <property type="entry name" value="PROKAR_LIPOPROTEIN"/>
    <property type="match status" value="1"/>
</dbReference>
<evidence type="ECO:0000256" key="2">
    <source>
        <dbReference type="ARBA" id="ARBA00022723"/>
    </source>
</evidence>
<keyword evidence="2" id="KW-0479">Metal-binding</keyword>
<dbReference type="PROSITE" id="PS51296">
    <property type="entry name" value="RIESKE"/>
    <property type="match status" value="1"/>
</dbReference>
<dbReference type="Proteomes" id="UP001207736">
    <property type="component" value="Unassembled WGS sequence"/>
</dbReference>